<dbReference type="RefSeq" id="WP_307325321.1">
    <property type="nucleotide sequence ID" value="NZ_JAUSUG010000007.1"/>
</dbReference>
<gene>
    <name evidence="1" type="ORF">J2S74_002208</name>
</gene>
<evidence type="ECO:0000313" key="2">
    <source>
        <dbReference type="Proteomes" id="UP001230005"/>
    </source>
</evidence>
<dbReference type="EMBL" id="JAUSUG010000007">
    <property type="protein sequence ID" value="MDQ0254829.1"/>
    <property type="molecule type" value="Genomic_DNA"/>
</dbReference>
<evidence type="ECO:0000313" key="1">
    <source>
        <dbReference type="EMBL" id="MDQ0254829.1"/>
    </source>
</evidence>
<dbReference type="Proteomes" id="UP001230005">
    <property type="component" value="Unassembled WGS sequence"/>
</dbReference>
<proteinExistence type="predicted"/>
<name>A0ABT9ZVD5_9BACI</name>
<sequence>MSNIKDEIEEYKKLLKEYKISFNDLTRFCPKDRETRKTAIRIATNIADNKFLAANVINKKQLPLKELKKNFSTCYNIITNYRKYIIAITLLFIKDFSSLRSYIL</sequence>
<reference evidence="1 2" key="1">
    <citation type="submission" date="2023-07" db="EMBL/GenBank/DDBJ databases">
        <title>Genomic Encyclopedia of Type Strains, Phase IV (KMG-IV): sequencing the most valuable type-strain genomes for metagenomic binning, comparative biology and taxonomic classification.</title>
        <authorList>
            <person name="Goeker M."/>
        </authorList>
    </citation>
    <scope>NUCLEOTIDE SEQUENCE [LARGE SCALE GENOMIC DNA]</scope>
    <source>
        <strain evidence="1 2">DSM 9768</strain>
    </source>
</reference>
<organism evidence="1 2">
    <name type="scientific">Evansella vedderi</name>
    <dbReference type="NCBI Taxonomy" id="38282"/>
    <lineage>
        <taxon>Bacteria</taxon>
        <taxon>Bacillati</taxon>
        <taxon>Bacillota</taxon>
        <taxon>Bacilli</taxon>
        <taxon>Bacillales</taxon>
        <taxon>Bacillaceae</taxon>
        <taxon>Evansella</taxon>
    </lineage>
</organism>
<protein>
    <submittedName>
        <fullName evidence="1">RNA polymerase sigma factor</fullName>
    </submittedName>
</protein>
<accession>A0ABT9ZVD5</accession>
<keyword evidence="2" id="KW-1185">Reference proteome</keyword>
<comment type="caution">
    <text evidence="1">The sequence shown here is derived from an EMBL/GenBank/DDBJ whole genome shotgun (WGS) entry which is preliminary data.</text>
</comment>